<evidence type="ECO:0000256" key="3">
    <source>
        <dbReference type="ARBA" id="ARBA00023015"/>
    </source>
</evidence>
<evidence type="ECO:0000256" key="2">
    <source>
        <dbReference type="ARBA" id="ARBA00022840"/>
    </source>
</evidence>
<dbReference type="GO" id="GO:0005524">
    <property type="term" value="F:ATP binding"/>
    <property type="evidence" value="ECO:0007669"/>
    <property type="project" value="UniProtKB-KW"/>
</dbReference>
<feature type="domain" description="Sigma-54 factor interaction" evidence="7">
    <location>
        <begin position="142"/>
        <end position="371"/>
    </location>
</feature>
<dbReference type="SUPFAM" id="SSF52540">
    <property type="entry name" value="P-loop containing nucleoside triphosphate hydrolases"/>
    <property type="match status" value="1"/>
</dbReference>
<proteinExistence type="predicted"/>
<keyword evidence="4 8" id="KW-0238">DNA-binding</keyword>
<evidence type="ECO:0000256" key="1">
    <source>
        <dbReference type="ARBA" id="ARBA00022741"/>
    </source>
</evidence>
<evidence type="ECO:0000259" key="7">
    <source>
        <dbReference type="PROSITE" id="PS50045"/>
    </source>
</evidence>
<dbReference type="SUPFAM" id="SSF52172">
    <property type="entry name" value="CheY-like"/>
    <property type="match status" value="1"/>
</dbReference>
<accession>A0A1M5LQG0</accession>
<evidence type="ECO:0000256" key="4">
    <source>
        <dbReference type="ARBA" id="ARBA00023125"/>
    </source>
</evidence>
<dbReference type="PRINTS" id="PR01590">
    <property type="entry name" value="HTHFIS"/>
</dbReference>
<dbReference type="SMART" id="SM00382">
    <property type="entry name" value="AAA"/>
    <property type="match status" value="1"/>
</dbReference>
<dbReference type="InterPro" id="IPR002078">
    <property type="entry name" value="Sigma_54_int"/>
</dbReference>
<dbReference type="Gene3D" id="3.40.50.2300">
    <property type="match status" value="1"/>
</dbReference>
<dbReference type="PROSITE" id="PS00676">
    <property type="entry name" value="SIGMA54_INTERACT_2"/>
    <property type="match status" value="1"/>
</dbReference>
<dbReference type="RefSeq" id="WP_073090198.1">
    <property type="nucleotide sequence ID" value="NZ_FQWY01000008.1"/>
</dbReference>
<keyword evidence="9" id="KW-1185">Reference proteome</keyword>
<evidence type="ECO:0000256" key="5">
    <source>
        <dbReference type="ARBA" id="ARBA00023159"/>
    </source>
</evidence>
<keyword evidence="6" id="KW-0804">Transcription</keyword>
<dbReference type="InterPro" id="IPR002197">
    <property type="entry name" value="HTH_Fis"/>
</dbReference>
<dbReference type="PROSITE" id="PS50045">
    <property type="entry name" value="SIGMA54_INTERACT_4"/>
    <property type="match status" value="1"/>
</dbReference>
<dbReference type="InterPro" id="IPR011006">
    <property type="entry name" value="CheY-like_superfamily"/>
</dbReference>
<dbReference type="Gene3D" id="1.10.10.60">
    <property type="entry name" value="Homeodomain-like"/>
    <property type="match status" value="1"/>
</dbReference>
<dbReference type="InterPro" id="IPR058031">
    <property type="entry name" value="AAA_lid_NorR"/>
</dbReference>
<dbReference type="InterPro" id="IPR025662">
    <property type="entry name" value="Sigma_54_int_dom_ATP-bd_1"/>
</dbReference>
<dbReference type="PROSITE" id="PS00675">
    <property type="entry name" value="SIGMA54_INTERACT_1"/>
    <property type="match status" value="1"/>
</dbReference>
<keyword evidence="2" id="KW-0067">ATP-binding</keyword>
<dbReference type="EMBL" id="FQWY01000008">
    <property type="protein sequence ID" value="SHG67344.1"/>
    <property type="molecule type" value="Genomic_DNA"/>
</dbReference>
<dbReference type="GO" id="GO:0006355">
    <property type="term" value="P:regulation of DNA-templated transcription"/>
    <property type="evidence" value="ECO:0007669"/>
    <property type="project" value="InterPro"/>
</dbReference>
<dbReference type="AlphaFoldDB" id="A0A1M5LQG0"/>
<reference evidence="9" key="1">
    <citation type="submission" date="2016-11" db="EMBL/GenBank/DDBJ databases">
        <authorList>
            <person name="Varghese N."/>
            <person name="Submissions S."/>
        </authorList>
    </citation>
    <scope>NUCLEOTIDE SEQUENCE [LARGE SCALE GENOMIC DNA]</scope>
    <source>
        <strain evidence="9">DSM 11003</strain>
    </source>
</reference>
<dbReference type="Pfam" id="PF25601">
    <property type="entry name" value="AAA_lid_14"/>
    <property type="match status" value="1"/>
</dbReference>
<dbReference type="PROSITE" id="PS00688">
    <property type="entry name" value="SIGMA54_INTERACT_3"/>
    <property type="match status" value="1"/>
</dbReference>
<dbReference type="FunFam" id="1.10.8.60:FF:000014">
    <property type="entry name" value="DNA-binding transcriptional regulator NtrC"/>
    <property type="match status" value="1"/>
</dbReference>
<gene>
    <name evidence="8" type="ORF">SAMN02745221_00739</name>
</gene>
<dbReference type="PANTHER" id="PTHR32071">
    <property type="entry name" value="TRANSCRIPTIONAL REGULATORY PROTEIN"/>
    <property type="match status" value="1"/>
</dbReference>
<protein>
    <submittedName>
        <fullName evidence="8">DNA-binding transcriptional response regulator, NtrC family, contains REC, AAA-type ATPase, and a Fis-type DNA-binding domains</fullName>
    </submittedName>
</protein>
<organism evidence="8 9">
    <name type="scientific">Thermosyntropha lipolytica DSM 11003</name>
    <dbReference type="NCBI Taxonomy" id="1123382"/>
    <lineage>
        <taxon>Bacteria</taxon>
        <taxon>Bacillati</taxon>
        <taxon>Bacillota</taxon>
        <taxon>Clostridia</taxon>
        <taxon>Eubacteriales</taxon>
        <taxon>Syntrophomonadaceae</taxon>
        <taxon>Thermosyntropha</taxon>
    </lineage>
</organism>
<dbReference type="InterPro" id="IPR009057">
    <property type="entry name" value="Homeodomain-like_sf"/>
</dbReference>
<evidence type="ECO:0000256" key="6">
    <source>
        <dbReference type="ARBA" id="ARBA00023163"/>
    </source>
</evidence>
<dbReference type="CDD" id="cd00009">
    <property type="entry name" value="AAA"/>
    <property type="match status" value="1"/>
</dbReference>
<dbReference type="Gene3D" id="3.40.50.300">
    <property type="entry name" value="P-loop containing nucleotide triphosphate hydrolases"/>
    <property type="match status" value="1"/>
</dbReference>
<keyword evidence="1" id="KW-0547">Nucleotide-binding</keyword>
<dbReference type="InterPro" id="IPR025944">
    <property type="entry name" value="Sigma_54_int_dom_CS"/>
</dbReference>
<evidence type="ECO:0000313" key="9">
    <source>
        <dbReference type="Proteomes" id="UP000242329"/>
    </source>
</evidence>
<keyword evidence="3" id="KW-0805">Transcription regulation</keyword>
<dbReference type="Pfam" id="PF02954">
    <property type="entry name" value="HTH_8"/>
    <property type="match status" value="1"/>
</dbReference>
<dbReference type="Gene3D" id="1.10.8.60">
    <property type="match status" value="1"/>
</dbReference>
<dbReference type="InterPro" id="IPR027417">
    <property type="entry name" value="P-loop_NTPase"/>
</dbReference>
<dbReference type="FunFam" id="3.40.50.300:FF:000006">
    <property type="entry name" value="DNA-binding transcriptional regulator NtrC"/>
    <property type="match status" value="1"/>
</dbReference>
<keyword evidence="5" id="KW-0010">Activator</keyword>
<dbReference type="GO" id="GO:0043565">
    <property type="term" value="F:sequence-specific DNA binding"/>
    <property type="evidence" value="ECO:0007669"/>
    <property type="project" value="InterPro"/>
</dbReference>
<dbReference type="PANTHER" id="PTHR32071:SF57">
    <property type="entry name" value="C4-DICARBOXYLATE TRANSPORT TRANSCRIPTIONAL REGULATORY PROTEIN DCTD"/>
    <property type="match status" value="1"/>
</dbReference>
<dbReference type="InterPro" id="IPR025943">
    <property type="entry name" value="Sigma_54_int_dom_ATP-bd_2"/>
</dbReference>
<name>A0A1M5LQG0_9FIRM</name>
<dbReference type="InterPro" id="IPR003593">
    <property type="entry name" value="AAA+_ATPase"/>
</dbReference>
<dbReference type="STRING" id="1123382.SAMN02745221_00739"/>
<sequence>MKDEKILFCGNPNAQGTKDFVEGLQAKYSVTTVDKPEDVVGILKHAHFDLVLLYLDDEKQGYEYQINLLEDILAADENISVVFAVAHRDVQAMVRIAQTGAFYYWVGDPPDIEQGLKLVDEKMEIRRDTFRMEPSENAPFGIVGKSAAIRRVLALINKVKDTDTNVIITGESGTGKELVAHALHFGGKRRNGPFEVVNCGAIPANLMESELFGHAKGAFTGAYQARKGKFELAHGGTLFLDEIGELELSLQAKLLRVLEDFKVEPIGSGTSIKVDVRIIAATNRDLEKMAEEGLFREDLLFRLNVINIHLPPLRERKEDIPLLVKYFLNRYAEKFSIAIEGIDSKALEVLENYDWPGNIRELQNVIQRLVILSEGRQIKLTDLPKNLVKAKCKNIKGGNGSSLVPVYVGETLEEAEKRIILSTLRYYNDNKTRAAEVLGITDRTLRNKLKVYFEQ</sequence>
<dbReference type="Pfam" id="PF00158">
    <property type="entry name" value="Sigma54_activat"/>
    <property type="match status" value="1"/>
</dbReference>
<dbReference type="OrthoDB" id="9803970at2"/>
<dbReference type="SUPFAM" id="SSF46689">
    <property type="entry name" value="Homeodomain-like"/>
    <property type="match status" value="1"/>
</dbReference>
<evidence type="ECO:0000313" key="8">
    <source>
        <dbReference type="EMBL" id="SHG67344.1"/>
    </source>
</evidence>
<dbReference type="Proteomes" id="UP000242329">
    <property type="component" value="Unassembled WGS sequence"/>
</dbReference>